<reference evidence="7 8" key="1">
    <citation type="submission" date="2021-06" db="EMBL/GenBank/DDBJ databases">
        <authorList>
            <person name="Sun Q."/>
            <person name="Li D."/>
        </authorList>
    </citation>
    <scope>NUCLEOTIDE SEQUENCE [LARGE SCALE GENOMIC DNA]</scope>
    <source>
        <strain evidence="7 8">MSJ-11</strain>
    </source>
</reference>
<feature type="transmembrane region" description="Helical" evidence="6">
    <location>
        <begin position="149"/>
        <end position="170"/>
    </location>
</feature>
<feature type="transmembrane region" description="Helical" evidence="6">
    <location>
        <begin position="190"/>
        <end position="208"/>
    </location>
</feature>
<keyword evidence="3 6" id="KW-0812">Transmembrane</keyword>
<dbReference type="RefSeq" id="WP_216439198.1">
    <property type="nucleotide sequence ID" value="NZ_JAHLQF010000002.1"/>
</dbReference>
<evidence type="ECO:0000256" key="4">
    <source>
        <dbReference type="ARBA" id="ARBA00022989"/>
    </source>
</evidence>
<dbReference type="InterPro" id="IPR001123">
    <property type="entry name" value="LeuE-type"/>
</dbReference>
<name>A0ABS6EI73_9CLOT</name>
<feature type="transmembrane region" description="Helical" evidence="6">
    <location>
        <begin position="71"/>
        <end position="89"/>
    </location>
</feature>
<proteinExistence type="predicted"/>
<comment type="caution">
    <text evidence="7">The sequence shown here is derived from an EMBL/GenBank/DDBJ whole genome shotgun (WGS) entry which is preliminary data.</text>
</comment>
<comment type="subcellular location">
    <subcellularLocation>
        <location evidence="1">Cell membrane</location>
        <topology evidence="1">Multi-pass membrane protein</topology>
    </subcellularLocation>
</comment>
<accession>A0ABS6EI73</accession>
<keyword evidence="4 6" id="KW-1133">Transmembrane helix</keyword>
<dbReference type="Proteomes" id="UP000726170">
    <property type="component" value="Unassembled WGS sequence"/>
</dbReference>
<evidence type="ECO:0000256" key="5">
    <source>
        <dbReference type="ARBA" id="ARBA00023136"/>
    </source>
</evidence>
<gene>
    <name evidence="7" type="ORF">KQI86_10370</name>
</gene>
<dbReference type="PANTHER" id="PTHR30086">
    <property type="entry name" value="ARGININE EXPORTER PROTEIN ARGO"/>
    <property type="match status" value="1"/>
</dbReference>
<protein>
    <submittedName>
        <fullName evidence="7">LysE family translocator</fullName>
    </submittedName>
</protein>
<sequence>MISYSTFLGFMLATFLLNITPGPDMIYVSTRSIQQGTKTGIISSFGIATGQVVHIIAAALGMSAILAKSTLAFNILKYTGAAYLVYLGVTTFMKNSKEKEVDHVISLKNDSLFKIFFQGVLTSVFNPKVAIFFLSFLPQFINGNAGNTVVQILILGVYFIFSSTTVSIIISIITGKTGSLLKGTSKSKLWLERTTGTVFLLLGLKLALSTQK</sequence>
<feature type="transmembrane region" description="Helical" evidence="6">
    <location>
        <begin position="40"/>
        <end position="65"/>
    </location>
</feature>
<keyword evidence="5 6" id="KW-0472">Membrane</keyword>
<evidence type="ECO:0000256" key="6">
    <source>
        <dbReference type="SAM" id="Phobius"/>
    </source>
</evidence>
<dbReference type="PIRSF" id="PIRSF006324">
    <property type="entry name" value="LeuE"/>
    <property type="match status" value="1"/>
</dbReference>
<dbReference type="Pfam" id="PF01810">
    <property type="entry name" value="LysE"/>
    <property type="match status" value="1"/>
</dbReference>
<evidence type="ECO:0000256" key="2">
    <source>
        <dbReference type="ARBA" id="ARBA00022475"/>
    </source>
</evidence>
<evidence type="ECO:0000256" key="1">
    <source>
        <dbReference type="ARBA" id="ARBA00004651"/>
    </source>
</evidence>
<keyword evidence="2" id="KW-1003">Cell membrane</keyword>
<feature type="transmembrane region" description="Helical" evidence="6">
    <location>
        <begin position="115"/>
        <end position="137"/>
    </location>
</feature>
<evidence type="ECO:0000313" key="7">
    <source>
        <dbReference type="EMBL" id="MBU5484738.1"/>
    </source>
</evidence>
<evidence type="ECO:0000313" key="8">
    <source>
        <dbReference type="Proteomes" id="UP000726170"/>
    </source>
</evidence>
<keyword evidence="8" id="KW-1185">Reference proteome</keyword>
<organism evidence="7 8">
    <name type="scientific">Clostridium mobile</name>
    <dbReference type="NCBI Taxonomy" id="2841512"/>
    <lineage>
        <taxon>Bacteria</taxon>
        <taxon>Bacillati</taxon>
        <taxon>Bacillota</taxon>
        <taxon>Clostridia</taxon>
        <taxon>Eubacteriales</taxon>
        <taxon>Clostridiaceae</taxon>
        <taxon>Clostridium</taxon>
    </lineage>
</organism>
<dbReference type="EMBL" id="JAHLQF010000002">
    <property type="protein sequence ID" value="MBU5484738.1"/>
    <property type="molecule type" value="Genomic_DNA"/>
</dbReference>
<dbReference type="PANTHER" id="PTHR30086:SF20">
    <property type="entry name" value="ARGININE EXPORTER PROTEIN ARGO-RELATED"/>
    <property type="match status" value="1"/>
</dbReference>
<evidence type="ECO:0000256" key="3">
    <source>
        <dbReference type="ARBA" id="ARBA00022692"/>
    </source>
</evidence>
<feature type="transmembrane region" description="Helical" evidence="6">
    <location>
        <begin position="6"/>
        <end position="28"/>
    </location>
</feature>